<keyword evidence="10" id="KW-1185">Reference proteome</keyword>
<evidence type="ECO:0000256" key="4">
    <source>
        <dbReference type="ARBA" id="ARBA00022801"/>
    </source>
</evidence>
<accession>A0ABX8V0V1</accession>
<evidence type="ECO:0000256" key="3">
    <source>
        <dbReference type="ARBA" id="ARBA00022722"/>
    </source>
</evidence>
<keyword evidence="2 6" id="KW-0963">Cytoplasm</keyword>
<evidence type="ECO:0000256" key="1">
    <source>
        <dbReference type="ARBA" id="ARBA00009998"/>
    </source>
</evidence>
<comment type="subunit">
    <text evidence="6">Heterooligomer composed of large and small subunits.</text>
</comment>
<evidence type="ECO:0000256" key="2">
    <source>
        <dbReference type="ARBA" id="ARBA00022490"/>
    </source>
</evidence>
<evidence type="ECO:0000256" key="8">
    <source>
        <dbReference type="SAM" id="MobiDB-lite"/>
    </source>
</evidence>
<dbReference type="PANTHER" id="PTHR34137:SF1">
    <property type="entry name" value="EXODEOXYRIBONUCLEASE 7 SMALL SUBUNIT"/>
    <property type="match status" value="1"/>
</dbReference>
<evidence type="ECO:0000256" key="5">
    <source>
        <dbReference type="ARBA" id="ARBA00022839"/>
    </source>
</evidence>
<evidence type="ECO:0000256" key="6">
    <source>
        <dbReference type="HAMAP-Rule" id="MF_00337"/>
    </source>
</evidence>
<keyword evidence="4 6" id="KW-0378">Hydrolase</keyword>
<evidence type="ECO:0000313" key="10">
    <source>
        <dbReference type="Proteomes" id="UP000826014"/>
    </source>
</evidence>
<proteinExistence type="inferred from homology"/>
<feature type="region of interest" description="Disordered" evidence="8">
    <location>
        <begin position="65"/>
        <end position="87"/>
    </location>
</feature>
<comment type="function">
    <text evidence="6">Bidirectionally degrades single-stranded DNA into large acid-insoluble oligonucleotides, which are then degraded further into small acid-soluble oligonucleotides.</text>
</comment>
<dbReference type="HAMAP" id="MF_00337">
    <property type="entry name" value="Exonuc_7_S"/>
    <property type="match status" value="1"/>
</dbReference>
<dbReference type="RefSeq" id="WP_215216746.1">
    <property type="nucleotide sequence ID" value="NZ_CP075587.1"/>
</dbReference>
<dbReference type="GO" id="GO:0008855">
    <property type="term" value="F:exodeoxyribonuclease VII activity"/>
    <property type="evidence" value="ECO:0007669"/>
    <property type="project" value="UniProtKB-EC"/>
</dbReference>
<dbReference type="InterPro" id="IPR037004">
    <property type="entry name" value="Exonuc_VII_ssu_sf"/>
</dbReference>
<keyword evidence="3 6" id="KW-0540">Nuclease</keyword>
<dbReference type="EC" id="3.1.11.6" evidence="6"/>
<protein>
    <recommendedName>
        <fullName evidence="6">Exodeoxyribonuclease 7 small subunit</fullName>
        <ecNumber evidence="6">3.1.11.6</ecNumber>
    </recommendedName>
    <alternativeName>
        <fullName evidence="6">Exodeoxyribonuclease VII small subunit</fullName>
        <shortName evidence="6">Exonuclease VII small subunit</shortName>
    </alternativeName>
</protein>
<organism evidence="9 10">
    <name type="scientific">Candidatus Rhabdochlamydia oedothoracis</name>
    <dbReference type="NCBI Taxonomy" id="2720720"/>
    <lineage>
        <taxon>Bacteria</taxon>
        <taxon>Pseudomonadati</taxon>
        <taxon>Chlamydiota</taxon>
        <taxon>Chlamydiia</taxon>
        <taxon>Parachlamydiales</taxon>
        <taxon>Candidatus Rhabdochlamydiaceae</taxon>
        <taxon>Candidatus Rhabdochlamydia</taxon>
    </lineage>
</organism>
<dbReference type="InterPro" id="IPR003761">
    <property type="entry name" value="Exonuc_VII_S"/>
</dbReference>
<dbReference type="EMBL" id="CP075587">
    <property type="protein sequence ID" value="QYF48814.1"/>
    <property type="molecule type" value="Genomic_DNA"/>
</dbReference>
<comment type="similarity">
    <text evidence="1 6">Belongs to the XseB family.</text>
</comment>
<reference evidence="9 10" key="1">
    <citation type="journal article" date="2022" name="bioRxiv">
        <title>Ecology and evolution of chlamydial symbionts of arthropods.</title>
        <authorList>
            <person name="Halter T."/>
            <person name="Koestlbacher S."/>
            <person name="Collingro A."/>
            <person name="Sixt B.S."/>
            <person name="Toenshoff E.R."/>
            <person name="Hendrickx F."/>
            <person name="Kostanjsek R."/>
            <person name="Horn M."/>
        </authorList>
    </citation>
    <scope>NUCLEOTIDE SEQUENCE [LARGE SCALE GENOMIC DNA]</scope>
    <source>
        <strain evidence="9">W744xW776</strain>
    </source>
</reference>
<evidence type="ECO:0000313" key="9">
    <source>
        <dbReference type="EMBL" id="QYF48814.1"/>
    </source>
</evidence>
<dbReference type="Pfam" id="PF02609">
    <property type="entry name" value="Exonuc_VII_S"/>
    <property type="match status" value="1"/>
</dbReference>
<dbReference type="Gene3D" id="1.10.287.1040">
    <property type="entry name" value="Exonuclease VII, small subunit"/>
    <property type="match status" value="1"/>
</dbReference>
<keyword evidence="5 6" id="KW-0269">Exonuclease</keyword>
<gene>
    <name evidence="6" type="primary">xseB</name>
    <name evidence="9" type="ORF">RHABOEDO_001035</name>
</gene>
<dbReference type="SUPFAM" id="SSF116842">
    <property type="entry name" value="XseB-like"/>
    <property type="match status" value="1"/>
</dbReference>
<dbReference type="PANTHER" id="PTHR34137">
    <property type="entry name" value="EXODEOXYRIBONUCLEASE 7 SMALL SUBUNIT"/>
    <property type="match status" value="1"/>
</dbReference>
<name>A0ABX8V0V1_9BACT</name>
<sequence>MKDASFESSYLRLEEILEQMNSKKVSLEESLALYKEADGLISSCNEKLKKAEQEVETLMKNREGGLVIDQEGKPETAPFLHASEHLS</sequence>
<comment type="subcellular location">
    <subcellularLocation>
        <location evidence="6">Cytoplasm</location>
    </subcellularLocation>
</comment>
<dbReference type="NCBIfam" id="TIGR01280">
    <property type="entry name" value="xseB"/>
    <property type="match status" value="1"/>
</dbReference>
<dbReference type="Proteomes" id="UP000826014">
    <property type="component" value="Chromosome"/>
</dbReference>
<comment type="catalytic activity">
    <reaction evidence="6">
        <text>Exonucleolytic cleavage in either 5'- to 3'- or 3'- to 5'-direction to yield nucleoside 5'-phosphates.</text>
        <dbReference type="EC" id="3.1.11.6"/>
    </reaction>
</comment>
<feature type="coiled-coil region" evidence="7">
    <location>
        <begin position="10"/>
        <end position="61"/>
    </location>
</feature>
<evidence type="ECO:0000256" key="7">
    <source>
        <dbReference type="SAM" id="Coils"/>
    </source>
</evidence>
<keyword evidence="7" id="KW-0175">Coiled coil</keyword>